<accession>A0A1N7GZC4</accession>
<dbReference type="STRING" id="1344003.SAMN05445060_3319"/>
<dbReference type="EMBL" id="FTNT01000010">
    <property type="protein sequence ID" value="SIS17870.1"/>
    <property type="molecule type" value="Genomic_DNA"/>
</dbReference>
<dbReference type="AlphaFoldDB" id="A0A1N7GZC4"/>
<sequence length="257" mass="26986">MSATSEVPVTTSDTRGVAVTTPRGVAETMADPLPIAFGIFGFSFLVFAVRFVGVEADTLTGPTSEALAYALLIGGIAELLGGVLALLKGIAHSGWTMSVFGIWLIGFFLVIQHTDPAAETDSRILQTGSDGQPLPAESLAKLREANVTGWHTASLSWFVLMLAVPVIILAIRPILDRNITLIIVFASVIVVIFLFGSAFHSVSSTLLDVSQGKQATPDLGLAVTLLRTAGYFAIVAAAGLFWLFGKEVTAAEPTPGE</sequence>
<proteinExistence type="predicted"/>
<evidence type="ECO:0000256" key="1">
    <source>
        <dbReference type="SAM" id="Phobius"/>
    </source>
</evidence>
<gene>
    <name evidence="2" type="ORF">SAMN05445060_3319</name>
</gene>
<feature type="transmembrane region" description="Helical" evidence="1">
    <location>
        <begin position="94"/>
        <end position="111"/>
    </location>
</feature>
<keyword evidence="1" id="KW-0812">Transmembrane</keyword>
<evidence type="ECO:0000313" key="2">
    <source>
        <dbReference type="EMBL" id="SIS17870.1"/>
    </source>
</evidence>
<feature type="transmembrane region" description="Helical" evidence="1">
    <location>
        <begin position="219"/>
        <end position="244"/>
    </location>
</feature>
<keyword evidence="1" id="KW-0472">Membrane</keyword>
<protein>
    <submittedName>
        <fullName evidence="2">Uncharacterized protein</fullName>
    </submittedName>
</protein>
<organism evidence="2 3">
    <name type="scientific">Williamsia sterculiae</name>
    <dbReference type="NCBI Taxonomy" id="1344003"/>
    <lineage>
        <taxon>Bacteria</taxon>
        <taxon>Bacillati</taxon>
        <taxon>Actinomycetota</taxon>
        <taxon>Actinomycetes</taxon>
        <taxon>Mycobacteriales</taxon>
        <taxon>Nocardiaceae</taxon>
        <taxon>Williamsia</taxon>
    </lineage>
</organism>
<dbReference type="Proteomes" id="UP000186218">
    <property type="component" value="Unassembled WGS sequence"/>
</dbReference>
<name>A0A1N7GZC4_9NOCA</name>
<feature type="transmembrane region" description="Helical" evidence="1">
    <location>
        <begin position="150"/>
        <end position="171"/>
    </location>
</feature>
<dbReference type="RefSeq" id="WP_076481654.1">
    <property type="nucleotide sequence ID" value="NZ_FTNT01000010.1"/>
</dbReference>
<evidence type="ECO:0000313" key="3">
    <source>
        <dbReference type="Proteomes" id="UP000186218"/>
    </source>
</evidence>
<keyword evidence="1" id="KW-1133">Transmembrane helix</keyword>
<feature type="transmembrane region" description="Helical" evidence="1">
    <location>
        <begin position="178"/>
        <end position="199"/>
    </location>
</feature>
<feature type="transmembrane region" description="Helical" evidence="1">
    <location>
        <begin position="66"/>
        <end position="87"/>
    </location>
</feature>
<reference evidence="2 3" key="1">
    <citation type="submission" date="2017-01" db="EMBL/GenBank/DDBJ databases">
        <authorList>
            <person name="Mah S.A."/>
            <person name="Swanson W.J."/>
            <person name="Moy G.W."/>
            <person name="Vacquier V.D."/>
        </authorList>
    </citation>
    <scope>NUCLEOTIDE SEQUENCE [LARGE SCALE GENOMIC DNA]</scope>
    <source>
        <strain evidence="2 3">CPCC 203464</strain>
    </source>
</reference>
<keyword evidence="3" id="KW-1185">Reference proteome</keyword>
<feature type="transmembrane region" description="Helical" evidence="1">
    <location>
        <begin position="33"/>
        <end position="54"/>
    </location>
</feature>